<feature type="transmembrane region" description="Helical" evidence="7">
    <location>
        <begin position="348"/>
        <end position="369"/>
    </location>
</feature>
<feature type="transmembrane region" description="Helical" evidence="7">
    <location>
        <begin position="171"/>
        <end position="193"/>
    </location>
</feature>
<evidence type="ECO:0000313" key="9">
    <source>
        <dbReference type="EMBL" id="ACT49034.1"/>
    </source>
</evidence>
<dbReference type="PANTHER" id="PTHR23517">
    <property type="entry name" value="RESISTANCE PROTEIN MDTM, PUTATIVE-RELATED-RELATED"/>
    <property type="match status" value="1"/>
</dbReference>
<dbReference type="InterPro" id="IPR011701">
    <property type="entry name" value="MFS"/>
</dbReference>
<evidence type="ECO:0000256" key="2">
    <source>
        <dbReference type="ARBA" id="ARBA00022448"/>
    </source>
</evidence>
<feature type="transmembrane region" description="Helical" evidence="7">
    <location>
        <begin position="258"/>
        <end position="279"/>
    </location>
</feature>
<dbReference type="GO" id="GO:0022857">
    <property type="term" value="F:transmembrane transporter activity"/>
    <property type="evidence" value="ECO:0007669"/>
    <property type="project" value="InterPro"/>
</dbReference>
<dbReference type="RefSeq" id="WP_015833069.1">
    <property type="nucleotide sequence ID" value="NC_012968.1"/>
</dbReference>
<feature type="transmembrane region" description="Helical" evidence="7">
    <location>
        <begin position="87"/>
        <end position="106"/>
    </location>
</feature>
<dbReference type="eggNOG" id="COG2814">
    <property type="taxonomic scope" value="Bacteria"/>
</dbReference>
<comment type="subcellular location">
    <subcellularLocation>
        <location evidence="1">Cell membrane</location>
        <topology evidence="1">Multi-pass membrane protein</topology>
    </subcellularLocation>
</comment>
<evidence type="ECO:0000256" key="7">
    <source>
        <dbReference type="SAM" id="Phobius"/>
    </source>
</evidence>
<keyword evidence="4 7" id="KW-0812">Transmembrane</keyword>
<dbReference type="Gene3D" id="3.30.70.100">
    <property type="match status" value="1"/>
</dbReference>
<feature type="transmembrane region" description="Helical" evidence="7">
    <location>
        <begin position="21"/>
        <end position="43"/>
    </location>
</feature>
<dbReference type="InterPro" id="IPR020846">
    <property type="entry name" value="MFS_dom"/>
</dbReference>
<dbReference type="PANTHER" id="PTHR23517:SF2">
    <property type="entry name" value="MULTIDRUG RESISTANCE PROTEIN MDTH"/>
    <property type="match status" value="1"/>
</dbReference>
<evidence type="ECO:0000256" key="3">
    <source>
        <dbReference type="ARBA" id="ARBA00022475"/>
    </source>
</evidence>
<dbReference type="Gene3D" id="1.20.1250.20">
    <property type="entry name" value="MFS general substrate transporter like domains"/>
    <property type="match status" value="1"/>
</dbReference>
<organism evidence="9 10">
    <name type="scientific">Methylotenera mobilis (strain JLW8 / ATCC BAA-1282 / DSM 17540)</name>
    <dbReference type="NCBI Taxonomy" id="583345"/>
    <lineage>
        <taxon>Bacteria</taxon>
        <taxon>Pseudomonadati</taxon>
        <taxon>Pseudomonadota</taxon>
        <taxon>Betaproteobacteria</taxon>
        <taxon>Nitrosomonadales</taxon>
        <taxon>Methylophilaceae</taxon>
        <taxon>Methylotenera</taxon>
    </lineage>
</organism>
<dbReference type="CDD" id="cd17472">
    <property type="entry name" value="MFS_YajR_like"/>
    <property type="match status" value="1"/>
</dbReference>
<feature type="domain" description="Major facilitator superfamily (MFS) profile" evidence="8">
    <location>
        <begin position="19"/>
        <end position="401"/>
    </location>
</feature>
<accession>C6WZ86</accession>
<feature type="transmembrane region" description="Helical" evidence="7">
    <location>
        <begin position="288"/>
        <end position="311"/>
    </location>
</feature>
<feature type="transmembrane region" description="Helical" evidence="7">
    <location>
        <begin position="112"/>
        <end position="132"/>
    </location>
</feature>
<evidence type="ECO:0000313" key="10">
    <source>
        <dbReference type="Proteomes" id="UP000002742"/>
    </source>
</evidence>
<reference evidence="10" key="1">
    <citation type="submission" date="2009-07" db="EMBL/GenBank/DDBJ databases">
        <title>Complete sequence of Methylotenera mobilis JLW8.</title>
        <authorList>
            <consortium name="US DOE Joint Genome Institute"/>
            <person name="Lucas S."/>
            <person name="Copeland A."/>
            <person name="Lapidus A."/>
            <person name="Glavina del Rio T."/>
            <person name="Tice H."/>
            <person name="Bruce D."/>
            <person name="Goodwin L."/>
            <person name="Pitluck S."/>
            <person name="LaButti K.M."/>
            <person name="Clum A."/>
            <person name="Larimer F."/>
            <person name="Land M."/>
            <person name="Hauser L."/>
            <person name="Kyrpides N."/>
            <person name="Mikhailova N."/>
            <person name="Kayluzhnaya M."/>
            <person name="Chistoserdova L."/>
        </authorList>
    </citation>
    <scope>NUCLEOTIDE SEQUENCE [LARGE SCALE GENOMIC DNA]</scope>
    <source>
        <strain evidence="10">JLW8 / ATCC BAA-1282 / DSM 17540</strain>
    </source>
</reference>
<proteinExistence type="predicted"/>
<dbReference type="SUPFAM" id="SSF103473">
    <property type="entry name" value="MFS general substrate transporter"/>
    <property type="match status" value="1"/>
</dbReference>
<dbReference type="InterPro" id="IPR036259">
    <property type="entry name" value="MFS_trans_sf"/>
</dbReference>
<feature type="transmembrane region" description="Helical" evidence="7">
    <location>
        <begin position="144"/>
        <end position="165"/>
    </location>
</feature>
<dbReference type="AlphaFoldDB" id="C6WZ86"/>
<evidence type="ECO:0000256" key="4">
    <source>
        <dbReference type="ARBA" id="ARBA00022692"/>
    </source>
</evidence>
<gene>
    <name evidence="9" type="ordered locus">Mmol_2132</name>
</gene>
<dbReference type="OrthoDB" id="9764259at2"/>
<evidence type="ECO:0000259" key="8">
    <source>
        <dbReference type="PROSITE" id="PS50850"/>
    </source>
</evidence>
<protein>
    <submittedName>
        <fullName evidence="9">Major facilitator superfamily MFS_1</fullName>
    </submittedName>
</protein>
<evidence type="ECO:0000256" key="5">
    <source>
        <dbReference type="ARBA" id="ARBA00022989"/>
    </source>
</evidence>
<dbReference type="PROSITE" id="PS50850">
    <property type="entry name" value="MFS"/>
    <property type="match status" value="1"/>
</dbReference>
<feature type="transmembrane region" description="Helical" evidence="7">
    <location>
        <begin position="55"/>
        <end position="75"/>
    </location>
</feature>
<name>C6WZ86_METML</name>
<dbReference type="Proteomes" id="UP000002742">
    <property type="component" value="Chromosome"/>
</dbReference>
<dbReference type="HOGENOM" id="CLU_001265_10_0_4"/>
<dbReference type="STRING" id="583345.Mmol_2132"/>
<reference evidence="9 10" key="2">
    <citation type="journal article" date="2011" name="J. Bacteriol.">
        <title>Genomes of three methylotrophs from a single niche uncover genetic and metabolic divergence of Methylophilaceae.</title>
        <authorList>
            <person name="Lapidus A."/>
            <person name="Clum A."/>
            <person name="Labutti K."/>
            <person name="Kaluzhnaya M.G."/>
            <person name="Lim S."/>
            <person name="Beck D.A."/>
            <person name="Glavina Del Rio T."/>
            <person name="Nolan M."/>
            <person name="Mavromatis K."/>
            <person name="Huntemann M."/>
            <person name="Lucas S."/>
            <person name="Lidstrom M.E."/>
            <person name="Ivanova N."/>
            <person name="Chistoserdova L."/>
        </authorList>
    </citation>
    <scope>NUCLEOTIDE SEQUENCE [LARGE SCALE GENOMIC DNA]</scope>
    <source>
        <strain evidence="10">JLW8 / ATCC BAA-1282 / DSM 17540</strain>
    </source>
</reference>
<sequence>MSSPQHLSSEKMTPAETRATLSLASIYGLRMFGMFLILPIFAIYASTLPGNPSSFMVGLALGAYGLTQALLQLPFGMASDKYGRKPMIYLGLAIFALGSLVAALASSIEGIIIGRALQGAGAVSAVVTALVADLTRDEHRTNAMATIGMTIGVAFSVSLVGGPILNQWIGVPGIFALTGVLTLAAIAVVRFVVPDPVHSHYHSDASATPARLKDVLKNKQLLRLNYGIFALHAAQMAMFVVVPFAIVSASGMHENQHWQIYLPIVLASFVLMVPAIIYAEKQSQMKRVFVLAIAMMLVAQLMFSVSIHYFWGIVASLTVYFVAFNVLEASLPSLISKIAPAAAKGTAMGVYNTAQSLGIFVGGALGGYLSHVYGFASVFIFCGTMMLLWLLLAFSMQAPLAVRTKMYTMEESADQMTAEVAANVRNSLAKLAGVIEAAVLPQERTVILKIDKSYDWDDAQVYQLLRG</sequence>
<evidence type="ECO:0000256" key="1">
    <source>
        <dbReference type="ARBA" id="ARBA00004651"/>
    </source>
</evidence>
<dbReference type="Pfam" id="PF07690">
    <property type="entry name" value="MFS_1"/>
    <property type="match status" value="1"/>
</dbReference>
<keyword evidence="3" id="KW-1003">Cell membrane</keyword>
<keyword evidence="6 7" id="KW-0472">Membrane</keyword>
<evidence type="ECO:0000256" key="6">
    <source>
        <dbReference type="ARBA" id="ARBA00023136"/>
    </source>
</evidence>
<keyword evidence="10" id="KW-1185">Reference proteome</keyword>
<keyword evidence="2" id="KW-0813">Transport</keyword>
<dbReference type="InterPro" id="IPR050171">
    <property type="entry name" value="MFS_Transporters"/>
</dbReference>
<dbReference type="EMBL" id="CP001672">
    <property type="protein sequence ID" value="ACT49034.1"/>
    <property type="molecule type" value="Genomic_DNA"/>
</dbReference>
<feature type="transmembrane region" description="Helical" evidence="7">
    <location>
        <begin position="226"/>
        <end position="246"/>
    </location>
</feature>
<dbReference type="KEGG" id="mmb:Mmol_2132"/>
<dbReference type="GO" id="GO:0005886">
    <property type="term" value="C:plasma membrane"/>
    <property type="evidence" value="ECO:0007669"/>
    <property type="project" value="UniProtKB-SubCell"/>
</dbReference>
<feature type="transmembrane region" description="Helical" evidence="7">
    <location>
        <begin position="375"/>
        <end position="396"/>
    </location>
</feature>
<feature type="transmembrane region" description="Helical" evidence="7">
    <location>
        <begin position="317"/>
        <end position="336"/>
    </location>
</feature>
<keyword evidence="5 7" id="KW-1133">Transmembrane helix</keyword>